<dbReference type="VEuPathDB" id="FungiDB:Z518_04026"/>
<evidence type="ECO:0000313" key="7">
    <source>
        <dbReference type="Proteomes" id="UP000053617"/>
    </source>
</evidence>
<feature type="transmembrane region" description="Helical" evidence="5">
    <location>
        <begin position="126"/>
        <end position="146"/>
    </location>
</feature>
<evidence type="ECO:0000256" key="1">
    <source>
        <dbReference type="ARBA" id="ARBA00004141"/>
    </source>
</evidence>
<dbReference type="InterPro" id="IPR050997">
    <property type="entry name" value="MAPEG"/>
</dbReference>
<dbReference type="Gene3D" id="1.20.120.550">
    <property type="entry name" value="Membrane associated eicosanoid/glutathione metabolism-like domain"/>
    <property type="match status" value="1"/>
</dbReference>
<dbReference type="GO" id="GO:0016020">
    <property type="term" value="C:membrane"/>
    <property type="evidence" value="ECO:0007669"/>
    <property type="project" value="UniProtKB-SubCell"/>
</dbReference>
<evidence type="ECO:0000313" key="6">
    <source>
        <dbReference type="EMBL" id="KIX06052.1"/>
    </source>
</evidence>
<dbReference type="EMBL" id="KN847477">
    <property type="protein sequence ID" value="KIX06052.1"/>
    <property type="molecule type" value="Genomic_DNA"/>
</dbReference>
<protein>
    <recommendedName>
        <fullName evidence="8">Glutathione S-transferase</fullName>
    </recommendedName>
</protein>
<reference evidence="6 7" key="1">
    <citation type="submission" date="2015-01" db="EMBL/GenBank/DDBJ databases">
        <title>The Genome Sequence of Rhinocladiella mackenzie CBS 650.93.</title>
        <authorList>
            <consortium name="The Broad Institute Genomics Platform"/>
            <person name="Cuomo C."/>
            <person name="de Hoog S."/>
            <person name="Gorbushina A."/>
            <person name="Stielow B."/>
            <person name="Teixiera M."/>
            <person name="Abouelleil A."/>
            <person name="Chapman S.B."/>
            <person name="Priest M."/>
            <person name="Young S.K."/>
            <person name="Wortman J."/>
            <person name="Nusbaum C."/>
            <person name="Birren B."/>
        </authorList>
    </citation>
    <scope>NUCLEOTIDE SEQUENCE [LARGE SCALE GENOMIC DNA]</scope>
    <source>
        <strain evidence="6 7">CBS 650.93</strain>
    </source>
</reference>
<dbReference type="PANTHER" id="PTHR10250">
    <property type="entry name" value="MICROSOMAL GLUTATHIONE S-TRANSFERASE"/>
    <property type="match status" value="1"/>
</dbReference>
<keyword evidence="7" id="KW-1185">Reference proteome</keyword>
<dbReference type="InterPro" id="IPR001129">
    <property type="entry name" value="Membr-assoc_MAPEG"/>
</dbReference>
<dbReference type="PANTHER" id="PTHR10250:SF26">
    <property type="entry name" value="GLUTATHIONE S-TRANSFERASE 3, MITOCHONDRIAL"/>
    <property type="match status" value="1"/>
</dbReference>
<dbReference type="InterPro" id="IPR023352">
    <property type="entry name" value="MAPEG-like_dom_sf"/>
</dbReference>
<proteinExistence type="predicted"/>
<dbReference type="GO" id="GO:0005783">
    <property type="term" value="C:endoplasmic reticulum"/>
    <property type="evidence" value="ECO:0007669"/>
    <property type="project" value="TreeGrafter"/>
</dbReference>
<dbReference type="GO" id="GO:0004602">
    <property type="term" value="F:glutathione peroxidase activity"/>
    <property type="evidence" value="ECO:0007669"/>
    <property type="project" value="TreeGrafter"/>
</dbReference>
<keyword evidence="2 5" id="KW-0812">Transmembrane</keyword>
<evidence type="ECO:0000256" key="2">
    <source>
        <dbReference type="ARBA" id="ARBA00022692"/>
    </source>
</evidence>
<dbReference type="RefSeq" id="XP_013273188.1">
    <property type="nucleotide sequence ID" value="XM_013417734.1"/>
</dbReference>
<dbReference type="SUPFAM" id="SSF161084">
    <property type="entry name" value="MAPEG domain-like"/>
    <property type="match status" value="1"/>
</dbReference>
<dbReference type="HOGENOM" id="CLU_110291_1_1_1"/>
<keyword evidence="4 5" id="KW-0472">Membrane</keyword>
<evidence type="ECO:0000256" key="4">
    <source>
        <dbReference type="ARBA" id="ARBA00023136"/>
    </source>
</evidence>
<organism evidence="6 7">
    <name type="scientific">Rhinocladiella mackenziei CBS 650.93</name>
    <dbReference type="NCBI Taxonomy" id="1442369"/>
    <lineage>
        <taxon>Eukaryota</taxon>
        <taxon>Fungi</taxon>
        <taxon>Dikarya</taxon>
        <taxon>Ascomycota</taxon>
        <taxon>Pezizomycotina</taxon>
        <taxon>Eurotiomycetes</taxon>
        <taxon>Chaetothyriomycetidae</taxon>
        <taxon>Chaetothyriales</taxon>
        <taxon>Herpotrichiellaceae</taxon>
        <taxon>Rhinocladiella</taxon>
    </lineage>
</organism>
<dbReference type="GO" id="GO:0005635">
    <property type="term" value="C:nuclear envelope"/>
    <property type="evidence" value="ECO:0007669"/>
    <property type="project" value="TreeGrafter"/>
</dbReference>
<feature type="transmembrane region" description="Helical" evidence="5">
    <location>
        <begin position="12"/>
        <end position="33"/>
    </location>
</feature>
<evidence type="ECO:0000256" key="5">
    <source>
        <dbReference type="SAM" id="Phobius"/>
    </source>
</evidence>
<gene>
    <name evidence="6" type="ORF">Z518_04026</name>
</gene>
<dbReference type="GeneID" id="25292097"/>
<dbReference type="GO" id="GO:0004364">
    <property type="term" value="F:glutathione transferase activity"/>
    <property type="evidence" value="ECO:0007669"/>
    <property type="project" value="TreeGrafter"/>
</dbReference>
<dbReference type="Proteomes" id="UP000053617">
    <property type="component" value="Unassembled WGS sequence"/>
</dbReference>
<dbReference type="STRING" id="1442369.A0A0D2FVC6"/>
<sequence>MAYTLTLPDGYGYVVLVALGLVPVLSWTQGAVVTTMRREARVPYPNAYASAEQAKENKVAYKFNCAQRSHHNLLENMPQTMLYILFSGLEYPKAAAGVGAAWLIFRIIFAWGYITSTKAHGAGRLYGGAFWLMQGGLWGMSIATALKML</sequence>
<accession>A0A0D2FVC6</accession>
<dbReference type="OrthoDB" id="410651at2759"/>
<keyword evidence="3 5" id="KW-1133">Transmembrane helix</keyword>
<comment type="subcellular location">
    <subcellularLocation>
        <location evidence="1">Membrane</location>
        <topology evidence="1">Multi-pass membrane protein</topology>
    </subcellularLocation>
</comment>
<dbReference type="Pfam" id="PF01124">
    <property type="entry name" value="MAPEG"/>
    <property type="match status" value="1"/>
</dbReference>
<evidence type="ECO:0008006" key="8">
    <source>
        <dbReference type="Google" id="ProtNLM"/>
    </source>
</evidence>
<feature type="transmembrane region" description="Helical" evidence="5">
    <location>
        <begin position="94"/>
        <end position="114"/>
    </location>
</feature>
<dbReference type="AlphaFoldDB" id="A0A0D2FVC6"/>
<name>A0A0D2FVC6_9EURO</name>
<evidence type="ECO:0000256" key="3">
    <source>
        <dbReference type="ARBA" id="ARBA00022989"/>
    </source>
</evidence>